<dbReference type="SUPFAM" id="SSF64182">
    <property type="entry name" value="DHH phosphoesterases"/>
    <property type="match status" value="1"/>
</dbReference>
<dbReference type="Pfam" id="PF01368">
    <property type="entry name" value="DHH"/>
    <property type="match status" value="1"/>
</dbReference>
<dbReference type="InterPro" id="IPR038763">
    <property type="entry name" value="DHH_sf"/>
</dbReference>
<dbReference type="Proteomes" id="UP000229600">
    <property type="component" value="Unassembled WGS sequence"/>
</dbReference>
<protein>
    <recommendedName>
        <fullName evidence="1">DDH domain-containing protein</fullName>
    </recommendedName>
</protein>
<gene>
    <name evidence="2" type="ORF">COV59_01480</name>
</gene>
<dbReference type="PANTHER" id="PTHR47618:SF1">
    <property type="entry name" value="BIFUNCTIONAL OLIGORIBONUCLEASE AND PAP PHOSPHATASE NRNA"/>
    <property type="match status" value="1"/>
</dbReference>
<dbReference type="Gene3D" id="3.10.310.30">
    <property type="match status" value="1"/>
</dbReference>
<dbReference type="EMBL" id="PCWN01000005">
    <property type="protein sequence ID" value="PIR04289.1"/>
    <property type="molecule type" value="Genomic_DNA"/>
</dbReference>
<dbReference type="PANTHER" id="PTHR47618">
    <property type="entry name" value="BIFUNCTIONAL OLIGORIBONUCLEASE AND PAP PHOSPHATASE NRNA"/>
    <property type="match status" value="1"/>
</dbReference>
<accession>A0A2H0N5W5</accession>
<evidence type="ECO:0000313" key="3">
    <source>
        <dbReference type="Proteomes" id="UP000229600"/>
    </source>
</evidence>
<name>A0A2H0N5W5_9BACT</name>
<organism evidence="2 3">
    <name type="scientific">Candidatus Magasanikbacteria bacterium CG11_big_fil_rev_8_21_14_0_20_39_34</name>
    <dbReference type="NCBI Taxonomy" id="1974653"/>
    <lineage>
        <taxon>Bacteria</taxon>
        <taxon>Candidatus Magasanikiibacteriota</taxon>
    </lineage>
</organism>
<dbReference type="AlphaFoldDB" id="A0A2H0N5W5"/>
<comment type="caution">
    <text evidence="2">The sequence shown here is derived from an EMBL/GenBank/DDBJ whole genome shotgun (WGS) entry which is preliminary data.</text>
</comment>
<sequence>MALKVHEQIRKNLEQANHILITFRKHATGDSIASALALYTYLDLKNKRVDMVCDDFAPPSTLSFLSKISLIKPALSFLQKFIISIDIKDIGIEELNYDVEHEKLRIFVTPKQGFITGNHIRTAQTKFKYDIIFVVDSPDLESLGNIYQKNSDLFFQVPVINIDNHSENEHFGHINLVDITATSTSELVYKFIKEDPKAAIDESLATTLLTGIIAKTKSFKTNETKPHTLNIASELINLGADRDYIIKNLYRTRSVNALKLWGQALTHLKHDRTHNLVWTTITREDFVRSGANEYDLHDIVDELISNSPEAKVTLILYEPHHKNGHPTPVHAMLTVEDPFDAAKLVGEYGPLLGDKKRVSFVLDGMTLKEAEEKLIDTLKKNIREMKK</sequence>
<reference evidence="2 3" key="1">
    <citation type="submission" date="2017-09" db="EMBL/GenBank/DDBJ databases">
        <title>Depth-based differentiation of microbial function through sediment-hosted aquifers and enrichment of novel symbionts in the deep terrestrial subsurface.</title>
        <authorList>
            <person name="Probst A.J."/>
            <person name="Ladd B."/>
            <person name="Jarett J.K."/>
            <person name="Geller-Mcgrath D.E."/>
            <person name="Sieber C.M."/>
            <person name="Emerson J.B."/>
            <person name="Anantharaman K."/>
            <person name="Thomas B.C."/>
            <person name="Malmstrom R."/>
            <person name="Stieglmeier M."/>
            <person name="Klingl A."/>
            <person name="Woyke T."/>
            <person name="Ryan C.M."/>
            <person name="Banfield J.F."/>
        </authorList>
    </citation>
    <scope>NUCLEOTIDE SEQUENCE [LARGE SCALE GENOMIC DNA]</scope>
    <source>
        <strain evidence="2">CG11_big_fil_rev_8_21_14_0_20_39_34</strain>
    </source>
</reference>
<dbReference type="InterPro" id="IPR051319">
    <property type="entry name" value="Oligoribo/pAp-PDE_c-di-AMP_PDE"/>
</dbReference>
<dbReference type="InterPro" id="IPR001667">
    <property type="entry name" value="DDH_dom"/>
</dbReference>
<feature type="domain" description="DDH" evidence="1">
    <location>
        <begin position="19"/>
        <end position="212"/>
    </location>
</feature>
<dbReference type="Gene3D" id="3.90.1640.10">
    <property type="entry name" value="inorganic pyrophosphatase (n-terminal core)"/>
    <property type="match status" value="2"/>
</dbReference>
<evidence type="ECO:0000259" key="1">
    <source>
        <dbReference type="Pfam" id="PF01368"/>
    </source>
</evidence>
<evidence type="ECO:0000313" key="2">
    <source>
        <dbReference type="EMBL" id="PIR04289.1"/>
    </source>
</evidence>
<proteinExistence type="predicted"/>